<evidence type="ECO:0000256" key="2">
    <source>
        <dbReference type="SAM" id="SignalP"/>
    </source>
</evidence>
<sequence>MKVMKTMLVFWVGCFYPFLVPGASGDDTDEVSVSVMEGDSVTLHTGVDTNKQDRLTWYFNNIRIAYINGDQNKICTDDKCLQRFRDQLNLTDSSLMITNINTTEAGVYKVEIPSRNIAKTFSVTVRGVSAAEGDEMKRKSVKEGESVTLDPGVIKTNDVITWYFNDTRIDINSCTDVHCVADERFRDRLKLDNQTGSLIIMNTRITDSGEYKLQINSSRFSIIRSFSVAVINSGLSSAAVARMHYGAAAAVLLFAAAVLLFAAAVVCMFCNHIRIRKDRMVDHI</sequence>
<feature type="transmembrane region" description="Helical" evidence="1">
    <location>
        <begin position="245"/>
        <end position="270"/>
    </location>
</feature>
<keyword evidence="1" id="KW-0812">Transmembrane</keyword>
<evidence type="ECO:0000256" key="1">
    <source>
        <dbReference type="SAM" id="Phobius"/>
    </source>
</evidence>
<dbReference type="Pfam" id="PF07686">
    <property type="entry name" value="V-set"/>
    <property type="match status" value="1"/>
</dbReference>
<protein>
    <recommendedName>
        <fullName evidence="3">Immunoglobulin domain-containing protein</fullName>
    </recommendedName>
</protein>
<dbReference type="Ensembl" id="ENSCCRT00010067398.1">
    <property type="protein sequence ID" value="ENSCCRP00010061398.1"/>
    <property type="gene ID" value="ENSCCRG00010026117.1"/>
</dbReference>
<dbReference type="InterPro" id="IPR036179">
    <property type="entry name" value="Ig-like_dom_sf"/>
</dbReference>
<dbReference type="SMART" id="SM00409">
    <property type="entry name" value="IG"/>
    <property type="match status" value="2"/>
</dbReference>
<evidence type="ECO:0000259" key="3">
    <source>
        <dbReference type="SMART" id="SM00409"/>
    </source>
</evidence>
<feature type="domain" description="Immunoglobulin" evidence="3">
    <location>
        <begin position="30"/>
        <end position="126"/>
    </location>
</feature>
<dbReference type="PANTHER" id="PTHR21063">
    <property type="entry name" value="LFA-3"/>
    <property type="match status" value="1"/>
</dbReference>
<feature type="chain" id="PRO_5034892360" description="Immunoglobulin domain-containing protein" evidence="2">
    <location>
        <begin position="26"/>
        <end position="284"/>
    </location>
</feature>
<keyword evidence="1" id="KW-1133">Transmembrane helix</keyword>
<dbReference type="Gene3D" id="2.60.40.10">
    <property type="entry name" value="Immunoglobulins"/>
    <property type="match status" value="2"/>
</dbReference>
<keyword evidence="2" id="KW-0732">Signal</keyword>
<accession>A0A8C1LFV2</accession>
<keyword evidence="5" id="KW-1185">Reference proteome</keyword>
<dbReference type="SUPFAM" id="SSF48726">
    <property type="entry name" value="Immunoglobulin"/>
    <property type="match status" value="2"/>
</dbReference>
<dbReference type="InterPro" id="IPR013106">
    <property type="entry name" value="Ig_V-set"/>
</dbReference>
<organism evidence="4 5">
    <name type="scientific">Cyprinus carpio</name>
    <name type="common">Common carp</name>
    <dbReference type="NCBI Taxonomy" id="7962"/>
    <lineage>
        <taxon>Eukaryota</taxon>
        <taxon>Metazoa</taxon>
        <taxon>Chordata</taxon>
        <taxon>Craniata</taxon>
        <taxon>Vertebrata</taxon>
        <taxon>Euteleostomi</taxon>
        <taxon>Actinopterygii</taxon>
        <taxon>Neopterygii</taxon>
        <taxon>Teleostei</taxon>
        <taxon>Ostariophysi</taxon>
        <taxon>Cypriniformes</taxon>
        <taxon>Cyprinidae</taxon>
        <taxon>Cyprininae</taxon>
        <taxon>Cyprinus</taxon>
    </lineage>
</organism>
<feature type="signal peptide" evidence="2">
    <location>
        <begin position="1"/>
        <end position="25"/>
    </location>
</feature>
<reference evidence="4" key="2">
    <citation type="submission" date="2025-09" db="UniProtKB">
        <authorList>
            <consortium name="Ensembl"/>
        </authorList>
    </citation>
    <scope>IDENTIFICATION</scope>
</reference>
<evidence type="ECO:0000313" key="5">
    <source>
        <dbReference type="Proteomes" id="UP000694427"/>
    </source>
</evidence>
<dbReference type="PANTHER" id="PTHR21063:SF4">
    <property type="entry name" value="CD48 ANTIGEN-RELATED"/>
    <property type="match status" value="1"/>
</dbReference>
<dbReference type="Proteomes" id="UP000694427">
    <property type="component" value="Unplaced"/>
</dbReference>
<feature type="domain" description="Immunoglobulin" evidence="3">
    <location>
        <begin position="136"/>
        <end position="231"/>
    </location>
</feature>
<dbReference type="AlphaFoldDB" id="A0A8C1LFV2"/>
<keyword evidence="1" id="KW-0472">Membrane</keyword>
<proteinExistence type="predicted"/>
<dbReference type="InterPro" id="IPR013783">
    <property type="entry name" value="Ig-like_fold"/>
</dbReference>
<evidence type="ECO:0000313" key="4">
    <source>
        <dbReference type="Ensembl" id="ENSCCRP00010061398.1"/>
    </source>
</evidence>
<reference evidence="4" key="1">
    <citation type="submission" date="2025-08" db="UniProtKB">
        <authorList>
            <consortium name="Ensembl"/>
        </authorList>
    </citation>
    <scope>IDENTIFICATION</scope>
</reference>
<name>A0A8C1LFV2_CYPCA</name>
<dbReference type="InterPro" id="IPR003599">
    <property type="entry name" value="Ig_sub"/>
</dbReference>